<dbReference type="PROSITE" id="PS00624">
    <property type="entry name" value="GMC_OXRED_2"/>
    <property type="match status" value="1"/>
</dbReference>
<proteinExistence type="inferred from homology"/>
<dbReference type="Pfam" id="PF00732">
    <property type="entry name" value="GMC_oxred_N"/>
    <property type="match status" value="1"/>
</dbReference>
<feature type="binding site" evidence="6">
    <location>
        <begin position="93"/>
        <end position="96"/>
    </location>
    <ligand>
        <name>FAD</name>
        <dbReference type="ChEBI" id="CHEBI:57692"/>
    </ligand>
</feature>
<sequence length="469" mass="49112">MASESFDYVIVGGGTAGLVVAARLSENPQHRVLVLEAGKDQSADPRVQIPALYDSLKNTDADWGFSTVPQPHLNGRRVPVNQGKALGGSSAINAQVFVPPAKALIDAWETLGNPGWNWDALKPYFDRAYTSPRVNAGLEKKAVGIGEWTASNDAARGPIQTSFPGDSSHPIREAWAETFKASGLATTHDPFLEASVGSFSCLATVDPVKKERSYAVTAYYHPARDRANLRVITGARVLKIDFDAASDAAADPPAPVRATAVQYQLDSGERRAVAVGRDVILAAGAFQTPKVLELSGIGDAALLARHGIRVVRHLPGVGENLHDHPLVGSPAVAFERPAGASGGGEGPAPGKFVSIGALLSHPLSRGSVHIASGDPLADPAIDPGYLSNPLDEEVLAHHLLHILTTAASPPLASLLRLAPDDGAEPEPLPDLETAKARLRLEGNCLGDAYGLGCGRRLPSKPLVGGEVCS</sequence>
<dbReference type="Pfam" id="PF05199">
    <property type="entry name" value="GMC_oxred_C"/>
    <property type="match status" value="1"/>
</dbReference>
<dbReference type="Gene3D" id="3.50.50.60">
    <property type="entry name" value="FAD/NAD(P)-binding domain"/>
    <property type="match status" value="1"/>
</dbReference>
<dbReference type="InterPro" id="IPR012132">
    <property type="entry name" value="GMC_OxRdtase"/>
</dbReference>
<feature type="domain" description="Glucose-methanol-choline oxidoreductase N-terminal" evidence="9">
    <location>
        <begin position="284"/>
        <end position="298"/>
    </location>
</feature>
<dbReference type="Proteomes" id="UP000289323">
    <property type="component" value="Unassembled WGS sequence"/>
</dbReference>
<feature type="domain" description="Glucose-methanol-choline oxidoreductase N-terminal" evidence="8">
    <location>
        <begin position="83"/>
        <end position="106"/>
    </location>
</feature>
<accession>A0A3S4ALY4</accession>
<dbReference type="Gene3D" id="3.30.560.10">
    <property type="entry name" value="Glucose Oxidase, domain 3"/>
    <property type="match status" value="2"/>
</dbReference>
<evidence type="ECO:0000259" key="9">
    <source>
        <dbReference type="PROSITE" id="PS00624"/>
    </source>
</evidence>
<dbReference type="GO" id="GO:0016614">
    <property type="term" value="F:oxidoreductase activity, acting on CH-OH group of donors"/>
    <property type="evidence" value="ECO:0007669"/>
    <property type="project" value="InterPro"/>
</dbReference>
<evidence type="ECO:0000256" key="1">
    <source>
        <dbReference type="ARBA" id="ARBA00001974"/>
    </source>
</evidence>
<evidence type="ECO:0000256" key="6">
    <source>
        <dbReference type="PIRSR" id="PIRSR000137-2"/>
    </source>
</evidence>
<evidence type="ECO:0000256" key="2">
    <source>
        <dbReference type="ARBA" id="ARBA00010790"/>
    </source>
</evidence>
<dbReference type="SUPFAM" id="SSF51905">
    <property type="entry name" value="FAD/NAD(P)-binding domain"/>
    <property type="match status" value="1"/>
</dbReference>
<comment type="similarity">
    <text evidence="2 7">Belongs to the GMC oxidoreductase family.</text>
</comment>
<gene>
    <name evidence="10" type="ORF">TT172_LOCUS3414</name>
</gene>
<evidence type="ECO:0000256" key="3">
    <source>
        <dbReference type="ARBA" id="ARBA00022630"/>
    </source>
</evidence>
<dbReference type="PIRSF" id="PIRSF000137">
    <property type="entry name" value="Alcohol_oxidase"/>
    <property type="match status" value="1"/>
</dbReference>
<evidence type="ECO:0000313" key="10">
    <source>
        <dbReference type="EMBL" id="SPQ20995.1"/>
    </source>
</evidence>
<keyword evidence="4 6" id="KW-0274">FAD</keyword>
<evidence type="ECO:0000313" key="11">
    <source>
        <dbReference type="Proteomes" id="UP000289323"/>
    </source>
</evidence>
<keyword evidence="3 7" id="KW-0285">Flavoprotein</keyword>
<dbReference type="SUPFAM" id="SSF54373">
    <property type="entry name" value="FAD-linked reductases, C-terminal domain"/>
    <property type="match status" value="1"/>
</dbReference>
<dbReference type="PANTHER" id="PTHR11552">
    <property type="entry name" value="GLUCOSE-METHANOL-CHOLINE GMC OXIDOREDUCTASE"/>
    <property type="match status" value="1"/>
</dbReference>
<dbReference type="EMBL" id="OUUZ01000008">
    <property type="protein sequence ID" value="SPQ20995.1"/>
    <property type="molecule type" value="Genomic_DNA"/>
</dbReference>
<dbReference type="PANTHER" id="PTHR11552:SF201">
    <property type="entry name" value="GLUCOSE-METHANOL-CHOLINE OXIDOREDUCTASE N-TERMINAL DOMAIN-CONTAINING PROTEIN"/>
    <property type="match status" value="1"/>
</dbReference>
<dbReference type="InterPro" id="IPR036188">
    <property type="entry name" value="FAD/NAD-bd_sf"/>
</dbReference>
<feature type="binding site" evidence="6">
    <location>
        <position position="237"/>
    </location>
    <ligand>
        <name>FAD</name>
        <dbReference type="ChEBI" id="CHEBI:57692"/>
    </ligand>
</feature>
<dbReference type="InterPro" id="IPR000172">
    <property type="entry name" value="GMC_OxRdtase_N"/>
</dbReference>
<evidence type="ECO:0000259" key="8">
    <source>
        <dbReference type="PROSITE" id="PS00623"/>
    </source>
</evidence>
<comment type="cofactor">
    <cofactor evidence="1 6">
        <name>FAD</name>
        <dbReference type="ChEBI" id="CHEBI:57692"/>
    </cofactor>
</comment>
<organism evidence="10 11">
    <name type="scientific">Thermothielavioides terrestris</name>
    <dbReference type="NCBI Taxonomy" id="2587410"/>
    <lineage>
        <taxon>Eukaryota</taxon>
        <taxon>Fungi</taxon>
        <taxon>Dikarya</taxon>
        <taxon>Ascomycota</taxon>
        <taxon>Pezizomycotina</taxon>
        <taxon>Sordariomycetes</taxon>
        <taxon>Sordariomycetidae</taxon>
        <taxon>Sordariales</taxon>
        <taxon>Chaetomiaceae</taxon>
        <taxon>Thermothielavioides</taxon>
    </lineage>
</organism>
<dbReference type="PROSITE" id="PS00623">
    <property type="entry name" value="GMC_OXRED_1"/>
    <property type="match status" value="1"/>
</dbReference>
<protein>
    <submittedName>
        <fullName evidence="10">0d69f2b2-7972-48b9-ad5f-b070102e1b4d</fullName>
    </submittedName>
</protein>
<evidence type="ECO:0000256" key="5">
    <source>
        <dbReference type="ARBA" id="ARBA00023002"/>
    </source>
</evidence>
<keyword evidence="5" id="KW-0560">Oxidoreductase</keyword>
<name>A0A3S4ALY4_9PEZI</name>
<dbReference type="AlphaFoldDB" id="A0A3S4ALY4"/>
<reference evidence="10 11" key="1">
    <citation type="submission" date="2018-04" db="EMBL/GenBank/DDBJ databases">
        <authorList>
            <person name="Huttner S."/>
            <person name="Dainat J."/>
        </authorList>
    </citation>
    <scope>NUCLEOTIDE SEQUENCE [LARGE SCALE GENOMIC DNA]</scope>
</reference>
<dbReference type="GO" id="GO:0050660">
    <property type="term" value="F:flavin adenine dinucleotide binding"/>
    <property type="evidence" value="ECO:0007669"/>
    <property type="project" value="InterPro"/>
</dbReference>
<evidence type="ECO:0000256" key="4">
    <source>
        <dbReference type="ARBA" id="ARBA00022827"/>
    </source>
</evidence>
<evidence type="ECO:0000256" key="7">
    <source>
        <dbReference type="RuleBase" id="RU003968"/>
    </source>
</evidence>
<dbReference type="InterPro" id="IPR007867">
    <property type="entry name" value="GMC_OxRtase_C"/>
</dbReference>